<protein>
    <submittedName>
        <fullName evidence="1">Uncharacterized protein</fullName>
    </submittedName>
</protein>
<dbReference type="AlphaFoldDB" id="A0AAV1HCY9"/>
<proteinExistence type="predicted"/>
<dbReference type="EMBL" id="OY660884">
    <property type="protein sequence ID" value="CAJ1083321.1"/>
    <property type="molecule type" value="Genomic_DNA"/>
</dbReference>
<accession>A0AAV1HCY9</accession>
<reference evidence="1" key="1">
    <citation type="submission" date="2023-08" db="EMBL/GenBank/DDBJ databases">
        <authorList>
            <person name="Alioto T."/>
            <person name="Alioto T."/>
            <person name="Gomez Garrido J."/>
        </authorList>
    </citation>
    <scope>NUCLEOTIDE SEQUENCE</scope>
</reference>
<dbReference type="Proteomes" id="UP001178508">
    <property type="component" value="Chromosome 21"/>
</dbReference>
<sequence>MRSSSSGDVSFLQQLESTNGKKAGHVVRPIGRSEVYLNSEERARVYSRGKQRHGELLGSAGQKKRNKCSFFLTGYLDTHLRFPRCLTNRSTTLINTTMTSTNTDMLCCLKILQSVYPRPI</sequence>
<evidence type="ECO:0000313" key="1">
    <source>
        <dbReference type="EMBL" id="CAJ1083321.1"/>
    </source>
</evidence>
<evidence type="ECO:0000313" key="2">
    <source>
        <dbReference type="Proteomes" id="UP001178508"/>
    </source>
</evidence>
<organism evidence="1 2">
    <name type="scientific">Xyrichtys novacula</name>
    <name type="common">Pearly razorfish</name>
    <name type="synonym">Hemipteronotus novacula</name>
    <dbReference type="NCBI Taxonomy" id="13765"/>
    <lineage>
        <taxon>Eukaryota</taxon>
        <taxon>Metazoa</taxon>
        <taxon>Chordata</taxon>
        <taxon>Craniata</taxon>
        <taxon>Vertebrata</taxon>
        <taxon>Euteleostomi</taxon>
        <taxon>Actinopterygii</taxon>
        <taxon>Neopterygii</taxon>
        <taxon>Teleostei</taxon>
        <taxon>Neoteleostei</taxon>
        <taxon>Acanthomorphata</taxon>
        <taxon>Eupercaria</taxon>
        <taxon>Labriformes</taxon>
        <taxon>Labridae</taxon>
        <taxon>Xyrichtys</taxon>
    </lineage>
</organism>
<keyword evidence="2" id="KW-1185">Reference proteome</keyword>
<name>A0AAV1HCY9_XYRNO</name>
<gene>
    <name evidence="1" type="ORF">XNOV1_A018208</name>
</gene>